<dbReference type="OrthoDB" id="9975720at2"/>
<evidence type="ECO:0000313" key="3">
    <source>
        <dbReference type="Proteomes" id="UP000320085"/>
    </source>
</evidence>
<organism evidence="2 3">
    <name type="scientific">Humibacillus xanthopallidus</name>
    <dbReference type="NCBI Taxonomy" id="412689"/>
    <lineage>
        <taxon>Bacteria</taxon>
        <taxon>Bacillati</taxon>
        <taxon>Actinomycetota</taxon>
        <taxon>Actinomycetes</taxon>
        <taxon>Micrococcales</taxon>
        <taxon>Intrasporangiaceae</taxon>
        <taxon>Humibacillus</taxon>
    </lineage>
</organism>
<gene>
    <name evidence="2" type="ORF">FHX52_2579</name>
</gene>
<reference evidence="2 3" key="1">
    <citation type="submission" date="2019-06" db="EMBL/GenBank/DDBJ databases">
        <title>Sequencing the genomes of 1000 actinobacteria strains.</title>
        <authorList>
            <person name="Klenk H.-P."/>
        </authorList>
    </citation>
    <scope>NUCLEOTIDE SEQUENCE [LARGE SCALE GENOMIC DNA]</scope>
    <source>
        <strain evidence="2 3">DSM 21776</strain>
    </source>
</reference>
<feature type="signal peptide" evidence="1">
    <location>
        <begin position="1"/>
        <end position="25"/>
    </location>
</feature>
<dbReference type="RefSeq" id="WP_141822590.1">
    <property type="nucleotide sequence ID" value="NZ_BAAAQC010000010.1"/>
</dbReference>
<name>A0A543PPB5_9MICO</name>
<comment type="caution">
    <text evidence="2">The sequence shown here is derived from an EMBL/GenBank/DDBJ whole genome shotgun (WGS) entry which is preliminary data.</text>
</comment>
<dbReference type="Proteomes" id="UP000320085">
    <property type="component" value="Unassembled WGS sequence"/>
</dbReference>
<protein>
    <submittedName>
        <fullName evidence="2">Uncharacterized protein</fullName>
    </submittedName>
</protein>
<keyword evidence="1" id="KW-0732">Signal</keyword>
<feature type="chain" id="PRO_5021738522" evidence="1">
    <location>
        <begin position="26"/>
        <end position="78"/>
    </location>
</feature>
<sequence>MNARQTAVGLLAAVALAASAGTAQAGPIRDGVPKNGTVSDVRTDSLLHHLRLQYADTHQRSVHNELVLILNVPASAVL</sequence>
<evidence type="ECO:0000313" key="2">
    <source>
        <dbReference type="EMBL" id="TQN45877.1"/>
    </source>
</evidence>
<dbReference type="AlphaFoldDB" id="A0A543PPB5"/>
<accession>A0A543PPB5</accession>
<proteinExistence type="predicted"/>
<evidence type="ECO:0000256" key="1">
    <source>
        <dbReference type="SAM" id="SignalP"/>
    </source>
</evidence>
<dbReference type="EMBL" id="VFQF01000002">
    <property type="protein sequence ID" value="TQN45877.1"/>
    <property type="molecule type" value="Genomic_DNA"/>
</dbReference>